<comment type="caution">
    <text evidence="3">The sequence shown here is derived from an EMBL/GenBank/DDBJ whole genome shotgun (WGS) entry which is preliminary data.</text>
</comment>
<evidence type="ECO:0000313" key="3">
    <source>
        <dbReference type="EMBL" id="MBT0651956.1"/>
    </source>
</evidence>
<accession>A0ABS5S9B1</accession>
<organism evidence="3 4">
    <name type="scientific">Geomobilimonas luticola</name>
    <dbReference type="NCBI Taxonomy" id="1114878"/>
    <lineage>
        <taxon>Bacteria</taxon>
        <taxon>Pseudomonadati</taxon>
        <taxon>Thermodesulfobacteriota</taxon>
        <taxon>Desulfuromonadia</taxon>
        <taxon>Geobacterales</taxon>
        <taxon>Geobacteraceae</taxon>
        <taxon>Geomobilimonas</taxon>
    </lineage>
</organism>
<protein>
    <submittedName>
        <fullName evidence="3">AIPR family protein</fullName>
    </submittedName>
</protein>
<keyword evidence="4" id="KW-1185">Reference proteome</keyword>
<evidence type="ECO:0000313" key="4">
    <source>
        <dbReference type="Proteomes" id="UP000756860"/>
    </source>
</evidence>
<evidence type="ECO:0000259" key="2">
    <source>
        <dbReference type="Pfam" id="PF22879"/>
    </source>
</evidence>
<sequence>MASIDESYSEFMEDVRRDAHSMGQPLQECFFERYAVLAAGNGDCCDLTYTPVKKEGATGYQIDGYALNTEQGDLYLAIADFRHEDELQTLNQQQIDSYFGRAERFYKQALKPEFINALEETGPVFEASYPIYAKNINVKRVRVIIFSNAKLVARKKNVESKNLDDKKFIYNIMDFSRYNDIFSSMGETEPIEIDLTEEFNSTLPCLRAHTGSGDYESYLIVMPGELLSRIYELYGARLLEQNVRTFLQAKTKVNQGIITTLEKTPEMFFAYNNGLTATASGVAVSSESSGGTSIRAIRNLQIVNGGQTTASILYAKDNRNVNLANVFVQMKLTVLPEERVEEVVPRISRFANSQNKISDADFFSTHPFHVEMEKISRRLSAPQKEGAFTSAKWFYERARGQYRNQLAKGKASDRKKFEAEFPSDQIIAKTDLAKYVLTFERLPYLVSQGAQKCFMHFADRIGKEWENRADSFNEGYFKDAIAMAIIFRWADQMIAKSEWYREDRGYKAQVVTYSIALLVHILDRADGKRISLQQVWNRQTPGDALKKILEKIAVMVAARIKDAPSNVKNIGEYCKQQACWNAVTGLDVGVPAILLKELVDKDDHRQQKRDDVAVKKIDKGIEFDEMLLKLNPFVPAIREFAQSTKILSPAADAALAKVSRGNISLTFAEKNALVVILKNMDDAGHDMKGISV</sequence>
<dbReference type="Pfam" id="PF10592">
    <property type="entry name" value="AIPR"/>
    <property type="match status" value="1"/>
</dbReference>
<dbReference type="RefSeq" id="WP_214173937.1">
    <property type="nucleotide sequence ID" value="NZ_JAHCVK010000001.1"/>
</dbReference>
<evidence type="ECO:0000259" key="1">
    <source>
        <dbReference type="Pfam" id="PF10592"/>
    </source>
</evidence>
<name>A0ABS5S9B1_9BACT</name>
<dbReference type="InterPro" id="IPR018891">
    <property type="entry name" value="AIPR_C"/>
</dbReference>
<dbReference type="EMBL" id="JAHCVK010000001">
    <property type="protein sequence ID" value="MBT0651956.1"/>
    <property type="molecule type" value="Genomic_DNA"/>
</dbReference>
<proteinExistence type="predicted"/>
<dbReference type="InterPro" id="IPR055101">
    <property type="entry name" value="AIPR_N"/>
</dbReference>
<dbReference type="Pfam" id="PF22879">
    <property type="entry name" value="AIPR_N"/>
    <property type="match status" value="1"/>
</dbReference>
<feature type="domain" description="Abortive phage infection protein C-terminal" evidence="1">
    <location>
        <begin position="239"/>
        <end position="562"/>
    </location>
</feature>
<reference evidence="3 4" key="1">
    <citation type="submission" date="2021-05" db="EMBL/GenBank/DDBJ databases">
        <title>The draft genome of Geobacter luticola JCM 17780.</title>
        <authorList>
            <person name="Xu Z."/>
            <person name="Masuda Y."/>
            <person name="Itoh H."/>
            <person name="Senoo K."/>
        </authorList>
    </citation>
    <scope>NUCLEOTIDE SEQUENCE [LARGE SCALE GENOMIC DNA]</scope>
    <source>
        <strain evidence="3 4">JCM 17780</strain>
    </source>
</reference>
<gene>
    <name evidence="3" type="ORF">KI810_02730</name>
</gene>
<feature type="domain" description="Abortive infection phage resistance protein N-terminal" evidence="2">
    <location>
        <begin position="41"/>
        <end position="177"/>
    </location>
</feature>
<dbReference type="Proteomes" id="UP000756860">
    <property type="component" value="Unassembled WGS sequence"/>
</dbReference>